<dbReference type="STRING" id="1109443.G4TAA6"/>
<protein>
    <submittedName>
        <fullName evidence="3">Uncharacterized protein</fullName>
    </submittedName>
</protein>
<evidence type="ECO:0000313" key="3">
    <source>
        <dbReference type="EMBL" id="CCA68222.1"/>
    </source>
</evidence>
<dbReference type="EMBL" id="CAFZ01000028">
    <property type="protein sequence ID" value="CCA68222.1"/>
    <property type="molecule type" value="Genomic_DNA"/>
</dbReference>
<evidence type="ECO:0000313" key="4">
    <source>
        <dbReference type="Proteomes" id="UP000007148"/>
    </source>
</evidence>
<reference evidence="3 4" key="1">
    <citation type="journal article" date="2011" name="PLoS Pathog.">
        <title>Endophytic Life Strategies Decoded by Genome and Transcriptome Analyses of the Mutualistic Root Symbiont Piriformospora indica.</title>
        <authorList>
            <person name="Zuccaro A."/>
            <person name="Lahrmann U."/>
            <person name="Guldener U."/>
            <person name="Langen G."/>
            <person name="Pfiffi S."/>
            <person name="Biedenkopf D."/>
            <person name="Wong P."/>
            <person name="Samans B."/>
            <person name="Grimm C."/>
            <person name="Basiewicz M."/>
            <person name="Murat C."/>
            <person name="Martin F."/>
            <person name="Kogel K.H."/>
        </authorList>
    </citation>
    <scope>NUCLEOTIDE SEQUENCE [LARGE SCALE GENOMIC DNA]</scope>
    <source>
        <strain evidence="3 4">DSM 11827</strain>
    </source>
</reference>
<feature type="chain" id="PRO_5003468533" evidence="2">
    <location>
        <begin position="25"/>
        <end position="482"/>
    </location>
</feature>
<sequence length="482" mass="51179">MQLMPQLVSLLAALCVFEPNAVFALPVHPGQVAFAIRDALVPNAFPGHSGLRVYRRLFAQRRHRSRGVKTHTSKRSLLNGALSIDSPLGVVGRVVGSDASKSVVINVPRNHRTKVPRNFYTLPFMRVTHQFVERGFTPDGVPGVIDIMSPSVDDPAGQRLASLSIASTPSEANQFVLNASGVNATTVYLVVNNHLSLLDRSLAVRLEVPVYDQSHAAYVSYCATFDMTQASPLMVAECYPKGISDHNSQLFSYATDTGVVKPLWLSSAFTQDSPSYSNATAMQQSAPAAETAHSDADGSPDDTNSPQNVALIFTPELDNTVPVVNAHASSLPSTSSGAAAAEEPLGEPSSTEDVVPTPTESESTEDAPSSPSDLVEEVMPSPTMSLIVFVGSANEAGSESTETAATPTDSEVAMSTPTDSTSLKKRQADEKPDWEDDTGSSQDEDGVTEGCSSGPQGNDSSIDEENVETGADMRDLDTGYSW</sequence>
<dbReference type="Proteomes" id="UP000007148">
    <property type="component" value="Unassembled WGS sequence"/>
</dbReference>
<accession>G4TAA6</accession>
<dbReference type="InParanoid" id="G4TAA6"/>
<proteinExistence type="predicted"/>
<feature type="compositionally biased region" description="Polar residues" evidence="1">
    <location>
        <begin position="275"/>
        <end position="286"/>
    </location>
</feature>
<name>G4TAA6_SERID</name>
<feature type="signal peptide" evidence="2">
    <location>
        <begin position="1"/>
        <end position="24"/>
    </location>
</feature>
<evidence type="ECO:0000256" key="2">
    <source>
        <dbReference type="SAM" id="SignalP"/>
    </source>
</evidence>
<feature type="region of interest" description="Disordered" evidence="1">
    <location>
        <begin position="394"/>
        <end position="482"/>
    </location>
</feature>
<keyword evidence="4" id="KW-1185">Reference proteome</keyword>
<organism evidence="3 4">
    <name type="scientific">Serendipita indica (strain DSM 11827)</name>
    <name type="common">Root endophyte fungus</name>
    <name type="synonym">Piriformospora indica</name>
    <dbReference type="NCBI Taxonomy" id="1109443"/>
    <lineage>
        <taxon>Eukaryota</taxon>
        <taxon>Fungi</taxon>
        <taxon>Dikarya</taxon>
        <taxon>Basidiomycota</taxon>
        <taxon>Agaricomycotina</taxon>
        <taxon>Agaricomycetes</taxon>
        <taxon>Sebacinales</taxon>
        <taxon>Serendipitaceae</taxon>
        <taxon>Serendipita</taxon>
    </lineage>
</organism>
<dbReference type="AlphaFoldDB" id="G4TAA6"/>
<feature type="compositionally biased region" description="Polar residues" evidence="1">
    <location>
        <begin position="450"/>
        <end position="460"/>
    </location>
</feature>
<feature type="compositionally biased region" description="Low complexity" evidence="1">
    <location>
        <begin position="335"/>
        <end position="349"/>
    </location>
</feature>
<keyword evidence="2" id="KW-0732">Signal</keyword>
<evidence type="ECO:0000256" key="1">
    <source>
        <dbReference type="SAM" id="MobiDB-lite"/>
    </source>
</evidence>
<feature type="region of interest" description="Disordered" evidence="1">
    <location>
        <begin position="275"/>
        <end position="308"/>
    </location>
</feature>
<feature type="region of interest" description="Disordered" evidence="1">
    <location>
        <begin position="328"/>
        <end position="377"/>
    </location>
</feature>
<dbReference type="HOGENOM" id="CLU_566336_0_0_1"/>
<comment type="caution">
    <text evidence="3">The sequence shown here is derived from an EMBL/GenBank/DDBJ whole genome shotgun (WGS) entry which is preliminary data.</text>
</comment>
<dbReference type="eggNOG" id="ENOG502S37J">
    <property type="taxonomic scope" value="Eukaryota"/>
</dbReference>
<gene>
    <name evidence="3" type="ORF">PIIN_02088</name>
</gene>
<feature type="compositionally biased region" description="Polar residues" evidence="1">
    <location>
        <begin position="395"/>
        <end position="421"/>
    </location>
</feature>
<feature type="compositionally biased region" description="Basic and acidic residues" evidence="1">
    <location>
        <begin position="471"/>
        <end position="482"/>
    </location>
</feature>
<dbReference type="OrthoDB" id="3362371at2759"/>
<feature type="compositionally biased region" description="Polar residues" evidence="1">
    <location>
        <begin position="358"/>
        <end position="372"/>
    </location>
</feature>
<feature type="compositionally biased region" description="Acidic residues" evidence="1">
    <location>
        <begin position="432"/>
        <end position="447"/>
    </location>
</feature>